<evidence type="ECO:0000313" key="3">
    <source>
        <dbReference type="Proteomes" id="UP000272025"/>
    </source>
</evidence>
<feature type="transmembrane region" description="Helical" evidence="1">
    <location>
        <begin position="64"/>
        <end position="84"/>
    </location>
</feature>
<feature type="non-terminal residue" evidence="2">
    <location>
        <position position="1"/>
    </location>
</feature>
<organism evidence="2 3">
    <name type="scientific">Sodiomyces alkalinus (strain CBS 110278 / VKM F-3762 / F11)</name>
    <name type="common">Alkaliphilic filamentous fungus</name>
    <dbReference type="NCBI Taxonomy" id="1314773"/>
    <lineage>
        <taxon>Eukaryota</taxon>
        <taxon>Fungi</taxon>
        <taxon>Dikarya</taxon>
        <taxon>Ascomycota</taxon>
        <taxon>Pezizomycotina</taxon>
        <taxon>Sordariomycetes</taxon>
        <taxon>Hypocreomycetidae</taxon>
        <taxon>Glomerellales</taxon>
        <taxon>Plectosphaerellaceae</taxon>
        <taxon>Sodiomyces</taxon>
    </lineage>
</organism>
<sequence>LLGEDLKEIWAIVPKIAAGWERSRHNNCDIVIQLRDLFLQVVLSVVEVGILALAVPLWMMLPGVVFLAWLCSSMSCVLGLSWFLNGDDMVVNYDGSGSWTMEPEVEEERWIFIGGMGTSIDRLTRDTLPLLSRLFGHPITGVHSPTYGLPFDLLLLALHRTFPSFPSQSKRALYSELRSSLLDRSISRVVVLAQGTGTVPVSSALSRLCADIQAEKLAKLEIYTFGAASREFVVPLGERKKGAPTSASRHEEAAVEDRSGGPHIEHFAFVTDPFAQIGVLRAIYRDLDVRFCGDLFVMRNHPQPSSQGHLYRPTGQLSDYLCALFPASLLGCCDPGRASILDYVMSIDRDTAEKRELAAMESYAETKRSSLRLRKNRRSWTGLGATVGSCKNGVMDGVVGLQMARKGCRDCDGLRGRDVSRLAAHVRGG</sequence>
<dbReference type="Proteomes" id="UP000272025">
    <property type="component" value="Unassembled WGS sequence"/>
</dbReference>
<feature type="non-terminal residue" evidence="2">
    <location>
        <position position="429"/>
    </location>
</feature>
<dbReference type="PANTHER" id="PTHR42044:SF2">
    <property type="entry name" value="DUF676 DOMAIN-CONTAINING PROTEIN"/>
    <property type="match status" value="1"/>
</dbReference>
<keyword evidence="3" id="KW-1185">Reference proteome</keyword>
<proteinExistence type="predicted"/>
<dbReference type="PANTHER" id="PTHR42044">
    <property type="entry name" value="DUF676 DOMAIN-CONTAINING PROTEIN-RELATED"/>
    <property type="match status" value="1"/>
</dbReference>
<dbReference type="GeneID" id="39575926"/>
<name>A0A3N2PRB8_SODAK</name>
<dbReference type="OrthoDB" id="202545at2759"/>
<feature type="transmembrane region" description="Helical" evidence="1">
    <location>
        <begin position="37"/>
        <end position="58"/>
    </location>
</feature>
<dbReference type="EMBL" id="ML119057">
    <property type="protein sequence ID" value="ROT37062.1"/>
    <property type="molecule type" value="Genomic_DNA"/>
</dbReference>
<evidence type="ECO:0000313" key="2">
    <source>
        <dbReference type="EMBL" id="ROT37062.1"/>
    </source>
</evidence>
<reference evidence="2 3" key="1">
    <citation type="journal article" date="2018" name="Mol. Ecol.">
        <title>The obligate alkalophilic soda-lake fungus Sodiomyces alkalinus has shifted to a protein diet.</title>
        <authorList>
            <person name="Grum-Grzhimaylo A.A."/>
            <person name="Falkoski D.L."/>
            <person name="van den Heuvel J."/>
            <person name="Valero-Jimenez C.A."/>
            <person name="Min B."/>
            <person name="Choi I.G."/>
            <person name="Lipzen A."/>
            <person name="Daum C.G."/>
            <person name="Aanen D.K."/>
            <person name="Tsang A."/>
            <person name="Henrissat B."/>
            <person name="Bilanenko E.N."/>
            <person name="de Vries R.P."/>
            <person name="van Kan J.A.L."/>
            <person name="Grigoriev I.V."/>
            <person name="Debets A.J.M."/>
        </authorList>
    </citation>
    <scope>NUCLEOTIDE SEQUENCE [LARGE SCALE GENOMIC DNA]</scope>
    <source>
        <strain evidence="2 3">F11</strain>
    </source>
</reference>
<dbReference type="AlphaFoldDB" id="A0A3N2PRB8"/>
<keyword evidence="1" id="KW-1133">Transmembrane helix</keyword>
<keyword evidence="1" id="KW-0812">Transmembrane</keyword>
<protein>
    <submittedName>
        <fullName evidence="2">Uncharacterized protein</fullName>
    </submittedName>
</protein>
<gene>
    <name evidence="2" type="ORF">SODALDRAFT_260001</name>
</gene>
<keyword evidence="1" id="KW-0472">Membrane</keyword>
<dbReference type="STRING" id="1314773.A0A3N2PRB8"/>
<accession>A0A3N2PRB8</accession>
<evidence type="ECO:0000256" key="1">
    <source>
        <dbReference type="SAM" id="Phobius"/>
    </source>
</evidence>
<dbReference type="RefSeq" id="XP_028464868.1">
    <property type="nucleotide sequence ID" value="XM_028607448.1"/>
</dbReference>